<dbReference type="EMBL" id="GBXM01101692">
    <property type="protein sequence ID" value="JAH06885.1"/>
    <property type="molecule type" value="Transcribed_RNA"/>
</dbReference>
<name>A0A0E9PS37_ANGAN</name>
<proteinExistence type="predicted"/>
<reference evidence="1" key="2">
    <citation type="journal article" date="2015" name="Fish Shellfish Immunol.">
        <title>Early steps in the European eel (Anguilla anguilla)-Vibrio vulnificus interaction in the gills: Role of the RtxA13 toxin.</title>
        <authorList>
            <person name="Callol A."/>
            <person name="Pajuelo D."/>
            <person name="Ebbesson L."/>
            <person name="Teles M."/>
            <person name="MacKenzie S."/>
            <person name="Amaro C."/>
        </authorList>
    </citation>
    <scope>NUCLEOTIDE SEQUENCE</scope>
</reference>
<sequence>MHPVVNTLRLCRCRHPYCSLTHLCQNPGECSSSVRQLKRGFSAQ</sequence>
<accession>A0A0E9PS37</accession>
<reference evidence="1" key="1">
    <citation type="submission" date="2014-11" db="EMBL/GenBank/DDBJ databases">
        <authorList>
            <person name="Amaro Gonzalez C."/>
        </authorList>
    </citation>
    <scope>NUCLEOTIDE SEQUENCE</scope>
</reference>
<dbReference type="AlphaFoldDB" id="A0A0E9PS37"/>
<organism evidence="1">
    <name type="scientific">Anguilla anguilla</name>
    <name type="common">European freshwater eel</name>
    <name type="synonym">Muraena anguilla</name>
    <dbReference type="NCBI Taxonomy" id="7936"/>
    <lineage>
        <taxon>Eukaryota</taxon>
        <taxon>Metazoa</taxon>
        <taxon>Chordata</taxon>
        <taxon>Craniata</taxon>
        <taxon>Vertebrata</taxon>
        <taxon>Euteleostomi</taxon>
        <taxon>Actinopterygii</taxon>
        <taxon>Neopterygii</taxon>
        <taxon>Teleostei</taxon>
        <taxon>Anguilliformes</taxon>
        <taxon>Anguillidae</taxon>
        <taxon>Anguilla</taxon>
    </lineage>
</organism>
<protein>
    <submittedName>
        <fullName evidence="1">Uncharacterized protein</fullName>
    </submittedName>
</protein>
<evidence type="ECO:0000313" key="1">
    <source>
        <dbReference type="EMBL" id="JAH06885.1"/>
    </source>
</evidence>